<keyword evidence="2" id="KW-1185">Reference proteome</keyword>
<organism evidence="1 2">
    <name type="scientific">Neophaeococcomyces mojaviensis</name>
    <dbReference type="NCBI Taxonomy" id="3383035"/>
    <lineage>
        <taxon>Eukaryota</taxon>
        <taxon>Fungi</taxon>
        <taxon>Dikarya</taxon>
        <taxon>Ascomycota</taxon>
        <taxon>Pezizomycotina</taxon>
        <taxon>Eurotiomycetes</taxon>
        <taxon>Chaetothyriomycetidae</taxon>
        <taxon>Chaetothyriales</taxon>
        <taxon>Chaetothyriales incertae sedis</taxon>
        <taxon>Neophaeococcomyces</taxon>
    </lineage>
</organism>
<name>A0ACC3ABS0_9EURO</name>
<dbReference type="Proteomes" id="UP001172386">
    <property type="component" value="Unassembled WGS sequence"/>
</dbReference>
<accession>A0ACC3ABS0</accession>
<evidence type="ECO:0000313" key="1">
    <source>
        <dbReference type="EMBL" id="KAJ9659161.1"/>
    </source>
</evidence>
<comment type="caution">
    <text evidence="1">The sequence shown here is derived from an EMBL/GenBank/DDBJ whole genome shotgun (WGS) entry which is preliminary data.</text>
</comment>
<sequence>MFSSLNPIPSLPEYTGPYKVATTEFEIPISEIQSSSTVPDSQISTVKFRLFYPTSPDSTSKQSVYWLPNPQNKWVEAYASFMGAGSTFSTLLSHLPSLLNYITIPAIKDAPLLPPETSPWPVCIFSHGLGGNYNTYSSIVGSLASCGVVCIAPEHRDGSAPVSFIRNAEGKIVATIPYQKHSHSPSTEVLNARNDQLRIRLWELELIYMVIQSMNDGKQFTNYAEDVQSYINLKNQVNLQPGKVTWAGHSFGAATQTQFVKSIFYHQHLPTNNEDAAGWNWTPLYQTTSNSDLVKQITAQSPVALLDLWTMPLRSETTKWLWERPMPCYARDHWLNTDNKNSTPNTIAIMSAEFHNWTEMLNRTRALLSKSPVEAIALFKNKQSGKEGSRAASIQERKAQEASKLPSKLIPELSKQEPTSQCSSAGSSPDSSRDPSPARSTESLDPSDVSPASSQSSLPLPEYQHETSASTETSSTSAIEPHLYLIPQSAHLSQSDFGPLFPSLVKYVMKAIEPEKTLELNVRAIAAVMKGRDLPVKTLVKAEEDHILNGDDLAKEPRWVRLPLVDA</sequence>
<reference evidence="1" key="1">
    <citation type="submission" date="2022-10" db="EMBL/GenBank/DDBJ databases">
        <title>Culturing micro-colonial fungi from biological soil crusts in the Mojave desert and describing Neophaeococcomyces mojavensis, and introducing the new genera and species Taxawa tesnikishii.</title>
        <authorList>
            <person name="Kurbessoian T."/>
            <person name="Stajich J.E."/>
        </authorList>
    </citation>
    <scope>NUCLEOTIDE SEQUENCE</scope>
    <source>
        <strain evidence="1">JES_112</strain>
    </source>
</reference>
<evidence type="ECO:0000313" key="2">
    <source>
        <dbReference type="Proteomes" id="UP001172386"/>
    </source>
</evidence>
<dbReference type="EMBL" id="JAPDRQ010000043">
    <property type="protein sequence ID" value="KAJ9659161.1"/>
    <property type="molecule type" value="Genomic_DNA"/>
</dbReference>
<gene>
    <name evidence="1" type="ORF">H2198_003303</name>
</gene>
<proteinExistence type="predicted"/>
<protein>
    <submittedName>
        <fullName evidence="1">Uncharacterized protein</fullName>
    </submittedName>
</protein>